<feature type="region of interest" description="Disordered" evidence="2">
    <location>
        <begin position="1"/>
        <end position="59"/>
    </location>
</feature>
<proteinExistence type="predicted"/>
<dbReference type="Gene3D" id="3.40.50.300">
    <property type="entry name" value="P-loop containing nucleotide triphosphate hydrolases"/>
    <property type="match status" value="1"/>
</dbReference>
<dbReference type="EMBL" id="CAUYUJ010016276">
    <property type="protein sequence ID" value="CAK0863574.1"/>
    <property type="molecule type" value="Genomic_DNA"/>
</dbReference>
<evidence type="ECO:0000256" key="1">
    <source>
        <dbReference type="SAM" id="Coils"/>
    </source>
</evidence>
<sequence>MRSPLPTPWTVRQSTVSTPKRRRRMRSWWRRPRRRNGEDPPDPPDGLVLDADEDEKESDRAKAKFVEQKQAEQQVLKELTEALKEARGVVQKISADRGEEPTQTALRWHCRPYVEQRGSIFIKHQMAKVTPSQSLDLAQRGLAQTSRFEMAGPLFMDTPLFAGRPDAYRYPTEFRRRLYYPRGTAEQEQLLERPVDFIYQPSPSRVAVHPAVAISGPPLAGKTFLARALAERTGAVYVSVPEVLERLCSQSAMPCGLSRSITEALRAGGDVPDRLLTEAVRHRLCAADGEVVERS</sequence>
<gene>
    <name evidence="3" type="ORF">PCOR1329_LOCUS51678</name>
</gene>
<keyword evidence="1" id="KW-0175">Coiled coil</keyword>
<evidence type="ECO:0000313" key="3">
    <source>
        <dbReference type="EMBL" id="CAK0863574.1"/>
    </source>
</evidence>
<dbReference type="Proteomes" id="UP001189429">
    <property type="component" value="Unassembled WGS sequence"/>
</dbReference>
<keyword evidence="4" id="KW-1185">Reference proteome</keyword>
<protein>
    <recommendedName>
        <fullName evidence="5">ATPase AAA-type core domain-containing protein</fullName>
    </recommendedName>
</protein>
<dbReference type="InterPro" id="IPR027417">
    <property type="entry name" value="P-loop_NTPase"/>
</dbReference>
<name>A0ABN9UUE0_9DINO</name>
<comment type="caution">
    <text evidence="3">The sequence shown here is derived from an EMBL/GenBank/DDBJ whole genome shotgun (WGS) entry which is preliminary data.</text>
</comment>
<evidence type="ECO:0000313" key="4">
    <source>
        <dbReference type="Proteomes" id="UP001189429"/>
    </source>
</evidence>
<feature type="coiled-coil region" evidence="1">
    <location>
        <begin position="62"/>
        <end position="96"/>
    </location>
</feature>
<accession>A0ABN9UUE0</accession>
<feature type="compositionally biased region" description="Basic residues" evidence="2">
    <location>
        <begin position="19"/>
        <end position="34"/>
    </location>
</feature>
<organism evidence="3 4">
    <name type="scientific">Prorocentrum cordatum</name>
    <dbReference type="NCBI Taxonomy" id="2364126"/>
    <lineage>
        <taxon>Eukaryota</taxon>
        <taxon>Sar</taxon>
        <taxon>Alveolata</taxon>
        <taxon>Dinophyceae</taxon>
        <taxon>Prorocentrales</taxon>
        <taxon>Prorocentraceae</taxon>
        <taxon>Prorocentrum</taxon>
    </lineage>
</organism>
<evidence type="ECO:0000256" key="2">
    <source>
        <dbReference type="SAM" id="MobiDB-lite"/>
    </source>
</evidence>
<evidence type="ECO:0008006" key="5">
    <source>
        <dbReference type="Google" id="ProtNLM"/>
    </source>
</evidence>
<reference evidence="3" key="1">
    <citation type="submission" date="2023-10" db="EMBL/GenBank/DDBJ databases">
        <authorList>
            <person name="Chen Y."/>
            <person name="Shah S."/>
            <person name="Dougan E. K."/>
            <person name="Thang M."/>
            <person name="Chan C."/>
        </authorList>
    </citation>
    <scope>NUCLEOTIDE SEQUENCE [LARGE SCALE GENOMIC DNA]</scope>
</reference>
<dbReference type="SUPFAM" id="SSF52540">
    <property type="entry name" value="P-loop containing nucleoside triphosphate hydrolases"/>
    <property type="match status" value="1"/>
</dbReference>